<protein>
    <recommendedName>
        <fullName evidence="1">Sm domain-containing protein</fullName>
    </recommendedName>
</protein>
<dbReference type="STRING" id="1156394.T0PXI5"/>
<dbReference type="RefSeq" id="XP_008620832.1">
    <property type="nucleotide sequence ID" value="XM_008622610.1"/>
</dbReference>
<dbReference type="InterPro" id="IPR039267">
    <property type="entry name" value="Lsm11"/>
</dbReference>
<evidence type="ECO:0000313" key="2">
    <source>
        <dbReference type="EMBL" id="EQC25740.1"/>
    </source>
</evidence>
<dbReference type="GeneID" id="19957128"/>
<accession>T0PXI5</accession>
<dbReference type="PROSITE" id="PS52002">
    <property type="entry name" value="SM"/>
    <property type="match status" value="1"/>
</dbReference>
<dbReference type="AlphaFoldDB" id="T0PXI5"/>
<dbReference type="SMART" id="SM00651">
    <property type="entry name" value="Sm"/>
    <property type="match status" value="1"/>
</dbReference>
<dbReference type="OrthoDB" id="437526at2759"/>
<name>T0PXI5_SAPDV</name>
<evidence type="ECO:0000313" key="3">
    <source>
        <dbReference type="Proteomes" id="UP000030762"/>
    </source>
</evidence>
<dbReference type="Proteomes" id="UP000030762">
    <property type="component" value="Unassembled WGS sequence"/>
</dbReference>
<proteinExistence type="predicted"/>
<dbReference type="SUPFAM" id="SSF50182">
    <property type="entry name" value="Sm-like ribonucleoproteins"/>
    <property type="match status" value="1"/>
</dbReference>
<dbReference type="GO" id="GO:0006398">
    <property type="term" value="P:mRNA 3'-end processing by stem-loop binding and cleavage"/>
    <property type="evidence" value="ECO:0007669"/>
    <property type="project" value="TreeGrafter"/>
</dbReference>
<dbReference type="InterPro" id="IPR010920">
    <property type="entry name" value="LSM_dom_sf"/>
</dbReference>
<dbReference type="EMBL" id="JH767257">
    <property type="protein sequence ID" value="EQC25740.1"/>
    <property type="molecule type" value="Genomic_DNA"/>
</dbReference>
<dbReference type="Pfam" id="PF01423">
    <property type="entry name" value="LSM"/>
    <property type="match status" value="1"/>
</dbReference>
<organism evidence="2 3">
    <name type="scientific">Saprolegnia diclina (strain VS20)</name>
    <dbReference type="NCBI Taxonomy" id="1156394"/>
    <lineage>
        <taxon>Eukaryota</taxon>
        <taxon>Sar</taxon>
        <taxon>Stramenopiles</taxon>
        <taxon>Oomycota</taxon>
        <taxon>Saprolegniomycetes</taxon>
        <taxon>Saprolegniales</taxon>
        <taxon>Saprolegniaceae</taxon>
        <taxon>Saprolegnia</taxon>
    </lineage>
</organism>
<dbReference type="Gene3D" id="2.30.30.100">
    <property type="match status" value="1"/>
</dbReference>
<dbReference type="InterPro" id="IPR047575">
    <property type="entry name" value="Sm"/>
</dbReference>
<dbReference type="PANTHER" id="PTHR21415:SF1">
    <property type="entry name" value="U7 SNRNA-ASSOCIATED SM-LIKE PROTEIN LSM11"/>
    <property type="match status" value="1"/>
</dbReference>
<dbReference type="InParanoid" id="T0PXI5"/>
<dbReference type="InterPro" id="IPR001163">
    <property type="entry name" value="Sm_dom_euk/arc"/>
</dbReference>
<dbReference type="VEuPathDB" id="FungiDB:SDRG_16401"/>
<dbReference type="OMA" id="HERLPHT"/>
<dbReference type="PANTHER" id="PTHR21415">
    <property type="entry name" value="U7 SNRNA-ASSOCIATED SM-LIKE PROTEIN LSM11"/>
    <property type="match status" value="1"/>
</dbReference>
<reference evidence="2 3" key="1">
    <citation type="submission" date="2012-04" db="EMBL/GenBank/DDBJ databases">
        <title>The Genome Sequence of Saprolegnia declina VS20.</title>
        <authorList>
            <consortium name="The Broad Institute Genome Sequencing Platform"/>
            <person name="Russ C."/>
            <person name="Nusbaum C."/>
            <person name="Tyler B."/>
            <person name="van West P."/>
            <person name="Dieguez-Uribeondo J."/>
            <person name="de Bruijn I."/>
            <person name="Tripathy S."/>
            <person name="Jiang R."/>
            <person name="Young S.K."/>
            <person name="Zeng Q."/>
            <person name="Gargeya S."/>
            <person name="Fitzgerald M."/>
            <person name="Haas B."/>
            <person name="Abouelleil A."/>
            <person name="Alvarado L."/>
            <person name="Arachchi H.M."/>
            <person name="Berlin A."/>
            <person name="Chapman S.B."/>
            <person name="Goldberg J."/>
            <person name="Griggs A."/>
            <person name="Gujja S."/>
            <person name="Hansen M."/>
            <person name="Howarth C."/>
            <person name="Imamovic A."/>
            <person name="Larimer J."/>
            <person name="McCowen C."/>
            <person name="Montmayeur A."/>
            <person name="Murphy C."/>
            <person name="Neiman D."/>
            <person name="Pearson M."/>
            <person name="Priest M."/>
            <person name="Roberts A."/>
            <person name="Saif S."/>
            <person name="Shea T."/>
            <person name="Sisk P."/>
            <person name="Sykes S."/>
            <person name="Wortman J."/>
            <person name="Nusbaum C."/>
            <person name="Birren B."/>
        </authorList>
    </citation>
    <scope>NUCLEOTIDE SEQUENCE [LARGE SCALE GENOMIC DNA]</scope>
    <source>
        <strain evidence="2 3">VS20</strain>
    </source>
</reference>
<dbReference type="GO" id="GO:0071209">
    <property type="term" value="F:U7 snRNA binding"/>
    <property type="evidence" value="ECO:0007669"/>
    <property type="project" value="InterPro"/>
</dbReference>
<sequence length="272" mass="29982">MADEAMAQAKAARITAFYEQYNPENLKNIPEILRVFAGREDVLCAKLLKKYGRQPDLQSLAISVPEPQYAYVPGYQLFVAPPSTPGDHRSAAFDAAVALREHERLPHTQPVHPLDNLNKCRALLPPTDPHHNASVGQTKPKPATPAVAKVAPARPALLETIGDQFEAGPLSVLRACLKAKAKVCVVIRRVNSIRGTCTGFLKGFDKHMNVVLIDVTERYVPRAPEHTTSPPSMAQWHRTDGVQKRFLRQLLVRGDNIVLVYPTKPLPPSSST</sequence>
<dbReference type="GO" id="GO:0005683">
    <property type="term" value="C:U7 snRNP"/>
    <property type="evidence" value="ECO:0007669"/>
    <property type="project" value="TreeGrafter"/>
</dbReference>
<keyword evidence="3" id="KW-1185">Reference proteome</keyword>
<gene>
    <name evidence="2" type="ORF">SDRG_16401</name>
</gene>
<evidence type="ECO:0000259" key="1">
    <source>
        <dbReference type="PROSITE" id="PS52002"/>
    </source>
</evidence>
<feature type="domain" description="Sm" evidence="1">
    <location>
        <begin position="172"/>
        <end position="266"/>
    </location>
</feature>